<protein>
    <submittedName>
        <fullName evidence="1">Uncharacterized protein</fullName>
    </submittedName>
</protein>
<dbReference type="EMBL" id="APCN01006917">
    <property type="status" value="NOT_ANNOTATED_CDS"/>
    <property type="molecule type" value="Genomic_DNA"/>
</dbReference>
<name>A0A182IGF4_ANOAR</name>
<sequence length="57" mass="6593">MNGRTCKLNRLESTLLTHGNGKKGLQLFCVLVRFLIVIPSQSKRTRPRNSIHRRIFS</sequence>
<dbReference type="VEuPathDB" id="VectorBase:AARA014550"/>
<dbReference type="AlphaFoldDB" id="A0A182IGF4"/>
<dbReference type="Proteomes" id="UP000075840">
    <property type="component" value="Unassembled WGS sequence"/>
</dbReference>
<proteinExistence type="predicted"/>
<organism evidence="1 2">
    <name type="scientific">Anopheles arabiensis</name>
    <name type="common">Mosquito</name>
    <dbReference type="NCBI Taxonomy" id="7173"/>
    <lineage>
        <taxon>Eukaryota</taxon>
        <taxon>Metazoa</taxon>
        <taxon>Ecdysozoa</taxon>
        <taxon>Arthropoda</taxon>
        <taxon>Hexapoda</taxon>
        <taxon>Insecta</taxon>
        <taxon>Pterygota</taxon>
        <taxon>Neoptera</taxon>
        <taxon>Endopterygota</taxon>
        <taxon>Diptera</taxon>
        <taxon>Nematocera</taxon>
        <taxon>Culicoidea</taxon>
        <taxon>Culicidae</taxon>
        <taxon>Anophelinae</taxon>
        <taxon>Anopheles</taxon>
    </lineage>
</organism>
<evidence type="ECO:0000313" key="1">
    <source>
        <dbReference type="EnsemblMetazoa" id="AARA014550-PA"/>
    </source>
</evidence>
<reference evidence="1" key="1">
    <citation type="submission" date="2022-08" db="UniProtKB">
        <authorList>
            <consortium name="EnsemblMetazoa"/>
        </authorList>
    </citation>
    <scope>IDENTIFICATION</scope>
    <source>
        <strain evidence="1">Dongola</strain>
    </source>
</reference>
<keyword evidence="2" id="KW-1185">Reference proteome</keyword>
<dbReference type="EnsemblMetazoa" id="AARA014550-RA">
    <property type="protein sequence ID" value="AARA014550-PA"/>
    <property type="gene ID" value="AARA014550"/>
</dbReference>
<evidence type="ECO:0000313" key="2">
    <source>
        <dbReference type="Proteomes" id="UP000075840"/>
    </source>
</evidence>
<accession>A0A182IGF4</accession>